<keyword evidence="2" id="KW-1133">Transmembrane helix</keyword>
<keyword evidence="3" id="KW-0732">Signal</keyword>
<sequence>MRLKLATRVFPVTLAALFVGISTTAAHAYLDGGTGSMILQVILGGAAGLAVAGKLYWHKFLTLVGVRRNPPPDETGEKSLSDGMRADR</sequence>
<dbReference type="Proteomes" id="UP001149009">
    <property type="component" value="Unassembled WGS sequence"/>
</dbReference>
<dbReference type="AlphaFoldDB" id="A0A9X3B977"/>
<feature type="compositionally biased region" description="Basic and acidic residues" evidence="1">
    <location>
        <begin position="75"/>
        <end position="88"/>
    </location>
</feature>
<evidence type="ECO:0000256" key="1">
    <source>
        <dbReference type="SAM" id="MobiDB-lite"/>
    </source>
</evidence>
<proteinExistence type="predicted"/>
<evidence type="ECO:0000256" key="2">
    <source>
        <dbReference type="SAM" id="Phobius"/>
    </source>
</evidence>
<organism evidence="4 5">
    <name type="scientific">Chelativorans petroleitrophicus</name>
    <dbReference type="NCBI Taxonomy" id="2975484"/>
    <lineage>
        <taxon>Bacteria</taxon>
        <taxon>Pseudomonadati</taxon>
        <taxon>Pseudomonadota</taxon>
        <taxon>Alphaproteobacteria</taxon>
        <taxon>Hyphomicrobiales</taxon>
        <taxon>Phyllobacteriaceae</taxon>
        <taxon>Chelativorans</taxon>
    </lineage>
</organism>
<keyword evidence="2" id="KW-0472">Membrane</keyword>
<name>A0A9X3B977_9HYPH</name>
<accession>A0A9X3B977</accession>
<feature type="transmembrane region" description="Helical" evidence="2">
    <location>
        <begin position="38"/>
        <end position="57"/>
    </location>
</feature>
<dbReference type="RefSeq" id="WP_261514790.1">
    <property type="nucleotide sequence ID" value="NZ_JAODNV010000007.1"/>
</dbReference>
<reference evidence="4" key="1">
    <citation type="submission" date="2022-08" db="EMBL/GenBank/DDBJ databases">
        <title>Chelativorans sichuanense sp. nov., a paraffin oil-degrading bacterium isolated from a mixture of oil-based drill cuttings and paddy soil.</title>
        <authorList>
            <person name="Yu J."/>
            <person name="Liu H."/>
            <person name="Chen Q."/>
        </authorList>
    </citation>
    <scope>NUCLEOTIDE SEQUENCE</scope>
    <source>
        <strain evidence="4">SCAU 2101</strain>
    </source>
</reference>
<keyword evidence="5" id="KW-1185">Reference proteome</keyword>
<feature type="region of interest" description="Disordered" evidence="1">
    <location>
        <begin position="67"/>
        <end position="88"/>
    </location>
</feature>
<feature type="chain" id="PRO_5040978235" evidence="3">
    <location>
        <begin position="29"/>
        <end position="88"/>
    </location>
</feature>
<evidence type="ECO:0000313" key="4">
    <source>
        <dbReference type="EMBL" id="MCT8989931.1"/>
    </source>
</evidence>
<gene>
    <name evidence="4" type="ORF">NYR54_06435</name>
</gene>
<feature type="signal peptide" evidence="3">
    <location>
        <begin position="1"/>
        <end position="28"/>
    </location>
</feature>
<evidence type="ECO:0000256" key="3">
    <source>
        <dbReference type="SAM" id="SignalP"/>
    </source>
</evidence>
<protein>
    <submittedName>
        <fullName evidence="4">Uncharacterized protein</fullName>
    </submittedName>
</protein>
<evidence type="ECO:0000313" key="5">
    <source>
        <dbReference type="Proteomes" id="UP001149009"/>
    </source>
</evidence>
<keyword evidence="2" id="KW-0812">Transmembrane</keyword>
<comment type="caution">
    <text evidence="4">The sequence shown here is derived from an EMBL/GenBank/DDBJ whole genome shotgun (WGS) entry which is preliminary data.</text>
</comment>
<dbReference type="EMBL" id="JAODNV010000007">
    <property type="protein sequence ID" value="MCT8989931.1"/>
    <property type="molecule type" value="Genomic_DNA"/>
</dbReference>